<feature type="transmembrane region" description="Helical" evidence="1">
    <location>
        <begin position="253"/>
        <end position="270"/>
    </location>
</feature>
<dbReference type="Proteomes" id="UP001470230">
    <property type="component" value="Unassembled WGS sequence"/>
</dbReference>
<name>A0ABR2K1S6_9EUKA</name>
<organism evidence="2 3">
    <name type="scientific">Tritrichomonas musculus</name>
    <dbReference type="NCBI Taxonomy" id="1915356"/>
    <lineage>
        <taxon>Eukaryota</taxon>
        <taxon>Metamonada</taxon>
        <taxon>Parabasalia</taxon>
        <taxon>Tritrichomonadida</taxon>
        <taxon>Tritrichomonadidae</taxon>
        <taxon>Tritrichomonas</taxon>
    </lineage>
</organism>
<proteinExistence type="predicted"/>
<evidence type="ECO:0008006" key="4">
    <source>
        <dbReference type="Google" id="ProtNLM"/>
    </source>
</evidence>
<feature type="transmembrane region" description="Helical" evidence="1">
    <location>
        <begin position="338"/>
        <end position="358"/>
    </location>
</feature>
<feature type="transmembrane region" description="Helical" evidence="1">
    <location>
        <begin position="193"/>
        <end position="212"/>
    </location>
</feature>
<keyword evidence="1" id="KW-0812">Transmembrane</keyword>
<evidence type="ECO:0000313" key="2">
    <source>
        <dbReference type="EMBL" id="KAK8885071.1"/>
    </source>
</evidence>
<dbReference type="EMBL" id="JAPFFF010000008">
    <property type="protein sequence ID" value="KAK8885071.1"/>
    <property type="molecule type" value="Genomic_DNA"/>
</dbReference>
<feature type="transmembrane region" description="Helical" evidence="1">
    <location>
        <begin position="370"/>
        <end position="391"/>
    </location>
</feature>
<gene>
    <name evidence="2" type="ORF">M9Y10_044200</name>
</gene>
<keyword evidence="1" id="KW-1133">Transmembrane helix</keyword>
<feature type="transmembrane region" description="Helical" evidence="1">
    <location>
        <begin position="224"/>
        <end position="247"/>
    </location>
</feature>
<keyword evidence="3" id="KW-1185">Reference proteome</keyword>
<sequence length="406" mass="48056">MLDSIHNLHLDNVVIDDNTSDNIVMTIEGPNSKRTLIFISSFLFFLFLFFLSYLFLTNSKYTKTVAINTGENRKIDVNNINPGSFLLRIYSLKSNTNLNPNKIYFGQFRVNISVNYYFNNHKNYEIIKNNILIEPSFESDEKVSFPITLYDDQIPKNTKSASFIISSERVSINKIVLEFVFDNSIHHFIDSTWNAFGSIIVFFLIFQYYMIFRKNKKIIRMEHKITLIYLISLCLGNLPFSFLFSFYPLLQTFQKSLTNAIFLCSFLIFFKSIKVRGRDYSLFPYFSITSFLFIIDLIDTKFALHYFDAFIGIFYFTVYLVEINGAWNNYDKTEKFKLLIYSFTFTTIQLLLFLSRMITTWCEMFYLKHLNIIFPYLAHITYASIIAYIFYPINPTEEVEYSRLQK</sequence>
<evidence type="ECO:0000256" key="1">
    <source>
        <dbReference type="SAM" id="Phobius"/>
    </source>
</evidence>
<comment type="caution">
    <text evidence="2">The sequence shown here is derived from an EMBL/GenBank/DDBJ whole genome shotgun (WGS) entry which is preliminary data.</text>
</comment>
<feature type="transmembrane region" description="Helical" evidence="1">
    <location>
        <begin position="35"/>
        <end position="56"/>
    </location>
</feature>
<keyword evidence="1" id="KW-0472">Membrane</keyword>
<protein>
    <recommendedName>
        <fullName evidence="4">Intimal thickness related receptor IRP domain-containing protein</fullName>
    </recommendedName>
</protein>
<reference evidence="2 3" key="1">
    <citation type="submission" date="2024-04" db="EMBL/GenBank/DDBJ databases">
        <title>Tritrichomonas musculus Genome.</title>
        <authorList>
            <person name="Alves-Ferreira E."/>
            <person name="Grigg M."/>
            <person name="Lorenzi H."/>
            <person name="Galac M."/>
        </authorList>
    </citation>
    <scope>NUCLEOTIDE SEQUENCE [LARGE SCALE GENOMIC DNA]</scope>
    <source>
        <strain evidence="2 3">EAF2021</strain>
    </source>
</reference>
<feature type="transmembrane region" description="Helical" evidence="1">
    <location>
        <begin position="304"/>
        <end position="326"/>
    </location>
</feature>
<accession>A0ABR2K1S6</accession>
<evidence type="ECO:0000313" key="3">
    <source>
        <dbReference type="Proteomes" id="UP001470230"/>
    </source>
</evidence>
<feature type="transmembrane region" description="Helical" evidence="1">
    <location>
        <begin position="282"/>
        <end position="298"/>
    </location>
</feature>